<sequence>MKGPGVIERFPPVDKHLQHVYVGLYRNSLADFCSDAVEGLQSGSRWRIRQEFVPCALVLLGKNVQNGKERLAASCCGSTIDEM</sequence>
<organism evidence="1">
    <name type="scientific">Paenibacillus sp. BIHB 4019</name>
    <dbReference type="NCBI Taxonomy" id="1870819"/>
    <lineage>
        <taxon>Bacteria</taxon>
        <taxon>Bacillati</taxon>
        <taxon>Bacillota</taxon>
        <taxon>Bacilli</taxon>
        <taxon>Bacillales</taxon>
        <taxon>Paenibacillaceae</taxon>
        <taxon>Paenibacillus</taxon>
    </lineage>
</organism>
<reference evidence="1" key="1">
    <citation type="submission" date="2016-08" db="EMBL/GenBank/DDBJ databases">
        <title>Complete Genome Seqeunce of Paenibacillus sp. BIHB 4019 from tea rhizoplane.</title>
        <authorList>
            <person name="Thakur R."/>
            <person name="Swarnkar M.K."/>
            <person name="Gulati A."/>
        </authorList>
    </citation>
    <scope>NUCLEOTIDE SEQUENCE [LARGE SCALE GENOMIC DNA]</scope>
    <source>
        <strain evidence="1">BIHB4019</strain>
    </source>
</reference>
<dbReference type="AlphaFoldDB" id="A0A1B2DFE7"/>
<name>A0A1B2DFE7_9BACL</name>
<dbReference type="EMBL" id="CP016808">
    <property type="protein sequence ID" value="ANY66405.1"/>
    <property type="molecule type" value="Genomic_DNA"/>
</dbReference>
<protein>
    <submittedName>
        <fullName evidence="1">Uncharacterized protein</fullName>
    </submittedName>
</protein>
<gene>
    <name evidence="1" type="ORF">BBD42_07995</name>
</gene>
<accession>A0A1B2DFE7</accession>
<dbReference type="RefSeq" id="WP_099517743.1">
    <property type="nucleotide sequence ID" value="NZ_CP016808.1"/>
</dbReference>
<evidence type="ECO:0000313" key="1">
    <source>
        <dbReference type="EMBL" id="ANY66405.1"/>
    </source>
</evidence>
<proteinExistence type="predicted"/>